<organism evidence="2">
    <name type="scientific">uncultured Nocardioidaceae bacterium</name>
    <dbReference type="NCBI Taxonomy" id="253824"/>
    <lineage>
        <taxon>Bacteria</taxon>
        <taxon>Bacillati</taxon>
        <taxon>Actinomycetota</taxon>
        <taxon>Actinomycetes</taxon>
        <taxon>Propionibacteriales</taxon>
        <taxon>Nocardioidaceae</taxon>
        <taxon>environmental samples</taxon>
    </lineage>
</organism>
<feature type="region of interest" description="Disordered" evidence="1">
    <location>
        <begin position="1"/>
        <end position="325"/>
    </location>
</feature>
<gene>
    <name evidence="2" type="ORF">AVDCRST_MAG36-2616</name>
</gene>
<feature type="compositionally biased region" description="Basic residues" evidence="1">
    <location>
        <begin position="23"/>
        <end position="39"/>
    </location>
</feature>
<feature type="non-terminal residue" evidence="2">
    <location>
        <position position="325"/>
    </location>
</feature>
<feature type="compositionally biased region" description="Basic residues" evidence="1">
    <location>
        <begin position="313"/>
        <end position="325"/>
    </location>
</feature>
<dbReference type="AlphaFoldDB" id="A0A6J4MIW4"/>
<dbReference type="GO" id="GO:0003863">
    <property type="term" value="F:branched-chain 2-oxo acid dehydrogenase activity"/>
    <property type="evidence" value="ECO:0007669"/>
    <property type="project" value="UniProtKB-EC"/>
</dbReference>
<reference evidence="2" key="1">
    <citation type="submission" date="2020-02" db="EMBL/GenBank/DDBJ databases">
        <authorList>
            <person name="Meier V. D."/>
        </authorList>
    </citation>
    <scope>NUCLEOTIDE SEQUENCE</scope>
    <source>
        <strain evidence="2">AVDCRST_MAG36</strain>
    </source>
</reference>
<feature type="compositionally biased region" description="Low complexity" evidence="1">
    <location>
        <begin position="1"/>
        <end position="14"/>
    </location>
</feature>
<feature type="compositionally biased region" description="Basic and acidic residues" evidence="1">
    <location>
        <begin position="251"/>
        <end position="279"/>
    </location>
</feature>
<feature type="non-terminal residue" evidence="2">
    <location>
        <position position="1"/>
    </location>
</feature>
<dbReference type="EMBL" id="CADCUH010000169">
    <property type="protein sequence ID" value="CAA9360588.1"/>
    <property type="molecule type" value="Genomic_DNA"/>
</dbReference>
<feature type="compositionally biased region" description="Low complexity" evidence="1">
    <location>
        <begin position="299"/>
        <end position="309"/>
    </location>
</feature>
<name>A0A6J4MIW4_9ACTN</name>
<protein>
    <submittedName>
        <fullName evidence="2">Branched-chain alpha-keto acid dehydrogenase, E1 component, beta subunit</fullName>
        <ecNumber evidence="2">1.2.4.4</ecNumber>
    </submittedName>
</protein>
<evidence type="ECO:0000256" key="1">
    <source>
        <dbReference type="SAM" id="MobiDB-lite"/>
    </source>
</evidence>
<feature type="compositionally biased region" description="Low complexity" evidence="1">
    <location>
        <begin position="206"/>
        <end position="217"/>
    </location>
</feature>
<feature type="compositionally biased region" description="Basic residues" evidence="1">
    <location>
        <begin position="180"/>
        <end position="191"/>
    </location>
</feature>
<evidence type="ECO:0000313" key="2">
    <source>
        <dbReference type="EMBL" id="CAA9360588.1"/>
    </source>
</evidence>
<sequence>DPADARQGAQRGAAPGDGGRPQGARHGRGRRQARRRLPDHRRAAEGLRGGPGHRLAAGGVRDHRDRRGPGDPGLPARLRDPVRRVRLPGVRPDRQPGREAALPQPGQGADADGHPHPVRRRDRGGRAPQRVARGAVRAHPGAQGRRLLQPRRRLLDGAAGHRPRRPGRLPRAEAAVPRRQGGHRRDRHPRPALRLAGGARGDRPDAAGLRADGQDLPGLGGGGGRRGAQRRGDRPAHAVAARHRAGVRVGTPDRARGRGPRGPREPRPGGGARRPDHRGVLLRARGPGAAGRGVRHPVPTGTRRGGVAPRPRPGARRRRPLVRPL</sequence>
<accession>A0A6J4MIW4</accession>
<keyword evidence="2" id="KW-0560">Oxidoreductase</keyword>
<feature type="compositionally biased region" description="Basic and acidic residues" evidence="1">
    <location>
        <begin position="60"/>
        <end position="69"/>
    </location>
</feature>
<dbReference type="EC" id="1.2.4.4" evidence="2"/>
<proteinExistence type="predicted"/>